<dbReference type="NCBIfam" id="TIGR02595">
    <property type="entry name" value="PEP_CTERM"/>
    <property type="match status" value="1"/>
</dbReference>
<evidence type="ECO:0000313" key="3">
    <source>
        <dbReference type="EMBL" id="WDE03398.1"/>
    </source>
</evidence>
<keyword evidence="1" id="KW-0732">Signal</keyword>
<dbReference type="Proteomes" id="UP000032352">
    <property type="component" value="Chromosome"/>
</dbReference>
<dbReference type="RefSeq" id="WP_044837339.1">
    <property type="nucleotide sequence ID" value="NZ_CP059733.1"/>
</dbReference>
<dbReference type="InterPro" id="IPR013424">
    <property type="entry name" value="Ice-binding_C"/>
</dbReference>
<dbReference type="Pfam" id="PF07589">
    <property type="entry name" value="PEP-CTERM"/>
    <property type="match status" value="1"/>
</dbReference>
<accession>A0AAE9Z1C0</accession>
<feature type="domain" description="Ice-binding protein C-terminal" evidence="2">
    <location>
        <begin position="186"/>
        <end position="207"/>
    </location>
</feature>
<gene>
    <name evidence="3" type="ORF">SG34_018595</name>
</gene>
<feature type="signal peptide" evidence="1">
    <location>
        <begin position="1"/>
        <end position="19"/>
    </location>
</feature>
<feature type="chain" id="PRO_5042007392" evidence="1">
    <location>
        <begin position="20"/>
        <end position="213"/>
    </location>
</feature>
<dbReference type="KEGG" id="tvd:SG34_018595"/>
<proteinExistence type="predicted"/>
<evidence type="ECO:0000256" key="1">
    <source>
        <dbReference type="SAM" id="SignalP"/>
    </source>
</evidence>
<dbReference type="AlphaFoldDB" id="A0AAE9Z1C0"/>
<keyword evidence="4" id="KW-1185">Reference proteome</keyword>
<dbReference type="EMBL" id="CP059733">
    <property type="protein sequence ID" value="WDE03398.1"/>
    <property type="molecule type" value="Genomic_DNA"/>
</dbReference>
<evidence type="ECO:0000259" key="2">
    <source>
        <dbReference type="Pfam" id="PF07589"/>
    </source>
</evidence>
<organism evidence="3 4">
    <name type="scientific">Thalassomonas viridans</name>
    <dbReference type="NCBI Taxonomy" id="137584"/>
    <lineage>
        <taxon>Bacteria</taxon>
        <taxon>Pseudomonadati</taxon>
        <taxon>Pseudomonadota</taxon>
        <taxon>Gammaproteobacteria</taxon>
        <taxon>Alteromonadales</taxon>
        <taxon>Colwelliaceae</taxon>
        <taxon>Thalassomonas</taxon>
    </lineage>
</organism>
<name>A0AAE9Z1C0_9GAMM</name>
<reference evidence="3 4" key="2">
    <citation type="journal article" date="2022" name="Mar. Drugs">
        <title>Bioassay-Guided Fractionation Leads to the Detection of Cholic Acid Generated by the Rare Thalassomonas sp.</title>
        <authorList>
            <person name="Pheiffer F."/>
            <person name="Schneider Y.K."/>
            <person name="Hansen E.H."/>
            <person name="Andersen J.H."/>
            <person name="Isaksson J."/>
            <person name="Busche T."/>
            <person name="R C."/>
            <person name="Kalinowski J."/>
            <person name="Zyl L.V."/>
            <person name="Trindade M."/>
        </authorList>
    </citation>
    <scope>NUCLEOTIDE SEQUENCE [LARGE SCALE GENOMIC DNA]</scope>
    <source>
        <strain evidence="3 4">XOM25</strain>
    </source>
</reference>
<sequence>MIKTFFTALLLSFTAASQATVISFEDWQYNSGYQIDWRVTVDDESNDGFFTFNIGIGTANPTGDILGFAFDTTGDFDIPADLVNYSSYDFSNYSQDSLSCGPGCNFNGATRFSFDNLFRVGDQGSGSDYVTLFSFGLAQNGLTLDESLFTRVAIRAQSVGNDCDINNCNGSVKDISEDPTTVTPTPVPEPGTAMLLGLALLGFTAKRTIHSNK</sequence>
<reference evidence="3 4" key="1">
    <citation type="journal article" date="2015" name="Genome Announc.">
        <title>Draft Genome Sequences of Marine Isolates of Thalassomonas viridans and Thalassomonas actiniarum.</title>
        <authorList>
            <person name="Olonade I."/>
            <person name="van Zyl L.J."/>
            <person name="Trindade M."/>
        </authorList>
    </citation>
    <scope>NUCLEOTIDE SEQUENCE [LARGE SCALE GENOMIC DNA]</scope>
    <source>
        <strain evidence="3 4">XOM25</strain>
    </source>
</reference>
<evidence type="ECO:0000313" key="4">
    <source>
        <dbReference type="Proteomes" id="UP000032352"/>
    </source>
</evidence>
<protein>
    <submittedName>
        <fullName evidence="3">PEP-CTERM sorting domain-containing protein</fullName>
    </submittedName>
</protein>